<dbReference type="RefSeq" id="WP_138169256.1">
    <property type="nucleotide sequence ID" value="NZ_VAWA01000002.1"/>
</dbReference>
<proteinExistence type="predicted"/>
<evidence type="ECO:0000259" key="2">
    <source>
        <dbReference type="SMART" id="SM00822"/>
    </source>
</evidence>
<dbReference type="AlphaFoldDB" id="A0A5R9ANA7"/>
<organism evidence="3 4">
    <name type="scientific">Nesterenkonia sphaerica</name>
    <dbReference type="NCBI Taxonomy" id="1804988"/>
    <lineage>
        <taxon>Bacteria</taxon>
        <taxon>Bacillati</taxon>
        <taxon>Actinomycetota</taxon>
        <taxon>Actinomycetes</taxon>
        <taxon>Micrococcales</taxon>
        <taxon>Micrococcaceae</taxon>
        <taxon>Nesterenkonia</taxon>
    </lineage>
</organism>
<dbReference type="EMBL" id="VAWA01000002">
    <property type="protein sequence ID" value="TLP79495.1"/>
    <property type="molecule type" value="Genomic_DNA"/>
</dbReference>
<keyword evidence="4" id="KW-1185">Reference proteome</keyword>
<dbReference type="InterPro" id="IPR051783">
    <property type="entry name" value="NAD(P)-dependent_oxidoreduct"/>
</dbReference>
<dbReference type="Pfam" id="PF01370">
    <property type="entry name" value="Epimerase"/>
    <property type="match status" value="1"/>
</dbReference>
<accession>A0A5R9ANA7</accession>
<comment type="caution">
    <text evidence="3">The sequence shown here is derived from an EMBL/GenBank/DDBJ whole genome shotgun (WGS) entry which is preliminary data.</text>
</comment>
<protein>
    <submittedName>
        <fullName evidence="3">NAD-dependent epimerase/dehydratase family protein</fullName>
    </submittedName>
</protein>
<dbReference type="PANTHER" id="PTHR48079:SF6">
    <property type="entry name" value="NAD(P)-BINDING DOMAIN-CONTAINING PROTEIN-RELATED"/>
    <property type="match status" value="1"/>
</dbReference>
<gene>
    <name evidence="3" type="ORF">FEF27_02590</name>
</gene>
<evidence type="ECO:0000313" key="4">
    <source>
        <dbReference type="Proteomes" id="UP000306544"/>
    </source>
</evidence>
<dbReference type="InterPro" id="IPR001509">
    <property type="entry name" value="Epimerase_deHydtase"/>
</dbReference>
<sequence>MRVVVVGATGNVGSAVLEELSVRSEITSILGLARRLPDAEAEPFCHAEWDSVDIQHPESTAALTELFSGADAVIHLAWLIQPNSQRELLRRVNVHGTKHVLQAAAEAGVERIAVASSVGAYSPVEDDHPRDESWPTEGIPGSHYSEDKAAQERVMDAFEAQHPGTALARLRPGLIFQAGSGSEIQRYFLGHLAPVQLLTMVRPPVVPMPSGIRAQAVHARDVAKAYAEAVIQGARGAFNIAADDVLTGEALASVISGREGKASITVPFAPLKPLVRSLHRARLLPMDEGWLEMARRAPIMDISRARSTLGWNPEYSGTEALSEMLEAMADGAGRGSIPLRPRSISALTEHPLPAEDHQLPSGIDTGLLRSYMADHLAGATAGLNRIQAMAAAFEDTPVYPELSQVAEAVGSEHQWLSRLIQSQGFSRPAVAAPALWLGERLSRVKPYARPLKRSPAALVLETELMLGAVTAKRQGWEVLSDYAAELGVDRAVFEQLIEAADDQREHLHRVHAYARPRVFRTDHATLSEE</sequence>
<dbReference type="SUPFAM" id="SSF51735">
    <property type="entry name" value="NAD(P)-binding Rossmann-fold domains"/>
    <property type="match status" value="1"/>
</dbReference>
<dbReference type="Proteomes" id="UP000306544">
    <property type="component" value="Unassembled WGS sequence"/>
</dbReference>
<dbReference type="InterPro" id="IPR057326">
    <property type="entry name" value="KR_dom"/>
</dbReference>
<dbReference type="Gene3D" id="3.40.50.720">
    <property type="entry name" value="NAD(P)-binding Rossmann-like Domain"/>
    <property type="match status" value="1"/>
</dbReference>
<feature type="domain" description="Ketoreductase" evidence="2">
    <location>
        <begin position="1"/>
        <end position="182"/>
    </location>
</feature>
<dbReference type="InterPro" id="IPR036291">
    <property type="entry name" value="NAD(P)-bd_dom_sf"/>
</dbReference>
<evidence type="ECO:0000256" key="1">
    <source>
        <dbReference type="SAM" id="MobiDB-lite"/>
    </source>
</evidence>
<dbReference type="GO" id="GO:0004029">
    <property type="term" value="F:aldehyde dehydrogenase (NAD+) activity"/>
    <property type="evidence" value="ECO:0007669"/>
    <property type="project" value="TreeGrafter"/>
</dbReference>
<feature type="region of interest" description="Disordered" evidence="1">
    <location>
        <begin position="121"/>
        <end position="140"/>
    </location>
</feature>
<evidence type="ECO:0000313" key="3">
    <source>
        <dbReference type="EMBL" id="TLP79495.1"/>
    </source>
</evidence>
<dbReference type="SMART" id="SM00822">
    <property type="entry name" value="PKS_KR"/>
    <property type="match status" value="1"/>
</dbReference>
<dbReference type="OrthoDB" id="3338687at2"/>
<dbReference type="GO" id="GO:0005737">
    <property type="term" value="C:cytoplasm"/>
    <property type="evidence" value="ECO:0007669"/>
    <property type="project" value="TreeGrafter"/>
</dbReference>
<reference evidence="3 4" key="1">
    <citation type="submission" date="2019-05" db="EMBL/GenBank/DDBJ databases">
        <title>Nesterenkonia sp. GY239, isolated from the Southern Atlantic Ocean.</title>
        <authorList>
            <person name="Zhang G."/>
        </authorList>
    </citation>
    <scope>NUCLEOTIDE SEQUENCE [LARGE SCALE GENOMIC DNA]</scope>
    <source>
        <strain evidence="3 4">GY239</strain>
    </source>
</reference>
<name>A0A5R9ANA7_9MICC</name>
<dbReference type="PANTHER" id="PTHR48079">
    <property type="entry name" value="PROTEIN YEEZ"/>
    <property type="match status" value="1"/>
</dbReference>